<feature type="signal peptide" evidence="1">
    <location>
        <begin position="1"/>
        <end position="36"/>
    </location>
</feature>
<dbReference type="AlphaFoldDB" id="A0A840FP33"/>
<accession>A0A840FP33</accession>
<evidence type="ECO:0000313" key="3">
    <source>
        <dbReference type="EMBL" id="MBB4155648.1"/>
    </source>
</evidence>
<reference evidence="3 4" key="1">
    <citation type="submission" date="2020-08" db="EMBL/GenBank/DDBJ databases">
        <title>Genomic Encyclopedia of Type Strains, Phase IV (KMG-IV): sequencing the most valuable type-strain genomes for metagenomic binning, comparative biology and taxonomic classification.</title>
        <authorList>
            <person name="Goeker M."/>
        </authorList>
    </citation>
    <scope>NUCLEOTIDE SEQUENCE [LARGE SCALE GENOMIC DNA]</scope>
    <source>
        <strain evidence="3 4">YC6723</strain>
    </source>
</reference>
<dbReference type="EMBL" id="JACIEV010000018">
    <property type="protein sequence ID" value="MBB4155648.1"/>
    <property type="molecule type" value="Genomic_DNA"/>
</dbReference>
<name>A0A840FP33_9SPHN</name>
<evidence type="ECO:0000259" key="2">
    <source>
        <dbReference type="Pfam" id="PF07589"/>
    </source>
</evidence>
<organism evidence="3 4">
    <name type="scientific">Sphingomonas jinjuensis</name>
    <dbReference type="NCBI Taxonomy" id="535907"/>
    <lineage>
        <taxon>Bacteria</taxon>
        <taxon>Pseudomonadati</taxon>
        <taxon>Pseudomonadota</taxon>
        <taxon>Alphaproteobacteria</taxon>
        <taxon>Sphingomonadales</taxon>
        <taxon>Sphingomonadaceae</taxon>
        <taxon>Sphingomonas</taxon>
    </lineage>
</organism>
<feature type="domain" description="Ice-binding protein C-terminal" evidence="2">
    <location>
        <begin position="161"/>
        <end position="186"/>
    </location>
</feature>
<protein>
    <recommendedName>
        <fullName evidence="2">Ice-binding protein C-terminal domain-containing protein</fullName>
    </recommendedName>
</protein>
<dbReference type="Proteomes" id="UP000529795">
    <property type="component" value="Unassembled WGS sequence"/>
</dbReference>
<gene>
    <name evidence="3" type="ORF">GGQ80_003573</name>
</gene>
<evidence type="ECO:0000256" key="1">
    <source>
        <dbReference type="SAM" id="SignalP"/>
    </source>
</evidence>
<keyword evidence="1" id="KW-0732">Signal</keyword>
<feature type="chain" id="PRO_5032958841" description="Ice-binding protein C-terminal domain-containing protein" evidence="1">
    <location>
        <begin position="37"/>
        <end position="194"/>
    </location>
</feature>
<evidence type="ECO:0000313" key="4">
    <source>
        <dbReference type="Proteomes" id="UP000529795"/>
    </source>
</evidence>
<dbReference type="NCBIfam" id="NF035944">
    <property type="entry name" value="PEPxxWA-CTERM"/>
    <property type="match status" value="1"/>
</dbReference>
<dbReference type="Pfam" id="PF07589">
    <property type="entry name" value="PEP-CTERM"/>
    <property type="match status" value="1"/>
</dbReference>
<sequence length="194" mass="20338">MQSLRDSRLNREAPEMKTFYALLAAASALVGTQASAAQFNFTFDTTDTLFGGANQTIRGTFTTSDTVVERFGQSALAITGISGTINGTTISGLFDTGSPYYYFTTGPTFLDGSGVRFNAGSATNIAFFHQDGVANDRYRVNGNGTISAFGPATSSPASVGAVPEPATWAMMIVGFAIVGAASRYRRRGTAVTFA</sequence>
<dbReference type="NCBIfam" id="TIGR02595">
    <property type="entry name" value="PEP_CTERM"/>
    <property type="match status" value="1"/>
</dbReference>
<comment type="caution">
    <text evidence="3">The sequence shown here is derived from an EMBL/GenBank/DDBJ whole genome shotgun (WGS) entry which is preliminary data.</text>
</comment>
<proteinExistence type="predicted"/>
<keyword evidence="4" id="KW-1185">Reference proteome</keyword>
<dbReference type="InterPro" id="IPR013424">
    <property type="entry name" value="Ice-binding_C"/>
</dbReference>